<feature type="transmembrane region" description="Helical" evidence="8">
    <location>
        <begin position="306"/>
        <end position="325"/>
    </location>
</feature>
<comment type="caution">
    <text evidence="10">The sequence shown here is derived from an EMBL/GenBank/DDBJ whole genome shotgun (WGS) entry which is preliminary data.</text>
</comment>
<evidence type="ECO:0000256" key="7">
    <source>
        <dbReference type="ARBA" id="ARBA00023136"/>
    </source>
</evidence>
<dbReference type="AlphaFoldDB" id="A0A5C8ZW42"/>
<keyword evidence="4 8" id="KW-0812">Transmembrane</keyword>
<feature type="transmembrane region" description="Helical" evidence="8">
    <location>
        <begin position="377"/>
        <end position="400"/>
    </location>
</feature>
<dbReference type="GO" id="GO:0016020">
    <property type="term" value="C:membrane"/>
    <property type="evidence" value="ECO:0007669"/>
    <property type="project" value="UniProtKB-SubCell"/>
</dbReference>
<dbReference type="RefSeq" id="WP_148069308.1">
    <property type="nucleotide sequence ID" value="NZ_VRZA01000005.1"/>
</dbReference>
<feature type="transmembrane region" description="Helical" evidence="8">
    <location>
        <begin position="212"/>
        <end position="239"/>
    </location>
</feature>
<keyword evidence="7 8" id="KW-0472">Membrane</keyword>
<dbReference type="SUPFAM" id="SSF118215">
    <property type="entry name" value="Proton glutamate symport protein"/>
    <property type="match status" value="1"/>
</dbReference>
<dbReference type="InterPro" id="IPR001991">
    <property type="entry name" value="Na-dicarboxylate_symporter"/>
</dbReference>
<evidence type="ECO:0000256" key="8">
    <source>
        <dbReference type="SAM" id="Phobius"/>
    </source>
</evidence>
<feature type="transmembrane region" description="Helical" evidence="8">
    <location>
        <begin position="77"/>
        <end position="102"/>
    </location>
</feature>
<dbReference type="PRINTS" id="PR00173">
    <property type="entry name" value="EDTRNSPORT"/>
</dbReference>
<dbReference type="Gene3D" id="3.40.190.10">
    <property type="entry name" value="Periplasmic binding protein-like II"/>
    <property type="match status" value="2"/>
</dbReference>
<feature type="transmembrane region" description="Helical" evidence="8">
    <location>
        <begin position="412"/>
        <end position="431"/>
    </location>
</feature>
<dbReference type="Pfam" id="PF00497">
    <property type="entry name" value="SBP_bac_3"/>
    <property type="match status" value="1"/>
</dbReference>
<dbReference type="GO" id="GO:0015293">
    <property type="term" value="F:symporter activity"/>
    <property type="evidence" value="ECO:0007669"/>
    <property type="project" value="InterPro"/>
</dbReference>
<comment type="similarity">
    <text evidence="2">Belongs to the bacterial solute-binding protein 3 family.</text>
</comment>
<dbReference type="PANTHER" id="PTHR35936">
    <property type="entry name" value="MEMBRANE-BOUND LYTIC MUREIN TRANSGLYCOSYLASE F"/>
    <property type="match status" value="1"/>
</dbReference>
<evidence type="ECO:0000256" key="4">
    <source>
        <dbReference type="ARBA" id="ARBA00022692"/>
    </source>
</evidence>
<evidence type="ECO:0000256" key="6">
    <source>
        <dbReference type="ARBA" id="ARBA00022989"/>
    </source>
</evidence>
<feature type="transmembrane region" description="Helical" evidence="8">
    <location>
        <begin position="12"/>
        <end position="32"/>
    </location>
</feature>
<organism evidence="10 11">
    <name type="scientific">Parahaliea maris</name>
    <dbReference type="NCBI Taxonomy" id="2716870"/>
    <lineage>
        <taxon>Bacteria</taxon>
        <taxon>Pseudomonadati</taxon>
        <taxon>Pseudomonadota</taxon>
        <taxon>Gammaproteobacteria</taxon>
        <taxon>Cellvibrionales</taxon>
        <taxon>Halieaceae</taxon>
        <taxon>Parahaliea</taxon>
    </lineage>
</organism>
<proteinExistence type="inferred from homology"/>
<keyword evidence="11" id="KW-1185">Reference proteome</keyword>
<keyword evidence="3" id="KW-0813">Transport</keyword>
<keyword evidence="5" id="KW-0732">Signal</keyword>
<dbReference type="Gene3D" id="1.10.3860.10">
    <property type="entry name" value="Sodium:dicarboxylate symporter"/>
    <property type="match status" value="1"/>
</dbReference>
<keyword evidence="6 8" id="KW-1133">Transmembrane helix</keyword>
<evidence type="ECO:0000256" key="2">
    <source>
        <dbReference type="ARBA" id="ARBA00010333"/>
    </source>
</evidence>
<dbReference type="SMART" id="SM00062">
    <property type="entry name" value="PBPb"/>
    <property type="match status" value="1"/>
</dbReference>
<evidence type="ECO:0000259" key="9">
    <source>
        <dbReference type="SMART" id="SM00062"/>
    </source>
</evidence>
<protein>
    <submittedName>
        <fullName evidence="10">Cation:dicarboxylase symporter family transporter</fullName>
    </submittedName>
</protein>
<dbReference type="Proteomes" id="UP000321039">
    <property type="component" value="Unassembled WGS sequence"/>
</dbReference>
<sequence length="726" mass="80098">MRAIYNRWRSLGLSARILVGLGVGIGLGAFFGERATALQPVGDIYIRLMQMTVLPYLITSLVIAFGQLEVSQARRLALRGGGILLVIWLLTAVVLMLFPLAFPEFTTASFYSEALVEQREPFSFTDIYFTNNPFASLSGNVVPAIVLFSCLIGIGLMTLPDKEKLLDPMRIWNAAIVRVTHFVIDLTPVGVMALAAVLAGTITMEAWLRLEVYFVVFGVAALVLAFLILPLLVTAVTPFSYREVVGVAKEALLTAFIANSAFIVLPILIDRCKHLLERHGLLDETSDSAAEVMIPVMFNFPNAGKLLTLLFIPFAAWLSGAPLPFSDYPTLLAAGIPSYFAKAQMALPFLIDLFGLPQDLFQLYIPTTILTGKFDSLVTAVNLIVFALLAAAGMSGFLVFETGRILRAGLAMLAGLFVAVIGTGLLLGAVVDTSYNMDKVLTSMHKSTLHADTIVHTGLPEADPPPPDTSRLAWMQERGSLRIGFAPDNLPMSFFNRHGELVGFDIELSEDFAESLGLRAEFVPVEWPAIPELLKSGVIDIMPGIWYRPFWFSKLQLSDPYFTGTVGLATLDHRRHDFRNVASLRQSRGLVIGVPLDSTQIRSSMEYYFDGADVEFRVMEFWGAFFEGADPEIDAFLMPVENASAWSLLYPDYTVIAPQPNPVRLPSAFGLAIGDAALRHVINEWIIFADNSGLVQRHYDYWILGEGAEDKPPRWSIMENWLGWRP</sequence>
<accession>A0A5C8ZW42</accession>
<comment type="subcellular location">
    <subcellularLocation>
        <location evidence="1">Membrane</location>
        <topology evidence="1">Multi-pass membrane protein</topology>
    </subcellularLocation>
</comment>
<evidence type="ECO:0000313" key="11">
    <source>
        <dbReference type="Proteomes" id="UP000321039"/>
    </source>
</evidence>
<evidence type="ECO:0000313" key="10">
    <source>
        <dbReference type="EMBL" id="TXS92069.1"/>
    </source>
</evidence>
<dbReference type="PANTHER" id="PTHR35936:SF19">
    <property type="entry name" value="AMINO-ACID-BINDING PROTEIN YXEM-RELATED"/>
    <property type="match status" value="1"/>
</dbReference>
<feature type="transmembrane region" description="Helical" evidence="8">
    <location>
        <begin position="44"/>
        <end position="65"/>
    </location>
</feature>
<gene>
    <name evidence="10" type="ORF">FV139_15195</name>
</gene>
<feature type="domain" description="Solute-binding protein family 3/N-terminal" evidence="9">
    <location>
        <begin position="480"/>
        <end position="725"/>
    </location>
</feature>
<name>A0A5C8ZW42_9GAMM</name>
<dbReference type="InterPro" id="IPR036458">
    <property type="entry name" value="Na:dicarbo_symporter_sf"/>
</dbReference>
<feature type="transmembrane region" description="Helical" evidence="8">
    <location>
        <begin position="179"/>
        <end position="200"/>
    </location>
</feature>
<feature type="transmembrane region" description="Helical" evidence="8">
    <location>
        <begin position="141"/>
        <end position="159"/>
    </location>
</feature>
<dbReference type="InterPro" id="IPR001638">
    <property type="entry name" value="Solute-binding_3/MltF_N"/>
</dbReference>
<reference evidence="10 11" key="1">
    <citation type="submission" date="2019-08" db="EMBL/GenBank/DDBJ databases">
        <title>Parahaliea maris sp. nov., isolated from the surface seawater.</title>
        <authorList>
            <person name="Liu Y."/>
        </authorList>
    </citation>
    <scope>NUCLEOTIDE SEQUENCE [LARGE SCALE GENOMIC DNA]</scope>
    <source>
        <strain evidence="10 11">HSLHS9</strain>
    </source>
</reference>
<evidence type="ECO:0000256" key="5">
    <source>
        <dbReference type="ARBA" id="ARBA00022729"/>
    </source>
</evidence>
<dbReference type="SUPFAM" id="SSF53850">
    <property type="entry name" value="Periplasmic binding protein-like II"/>
    <property type="match status" value="1"/>
</dbReference>
<dbReference type="EMBL" id="VRZA01000005">
    <property type="protein sequence ID" value="TXS92069.1"/>
    <property type="molecule type" value="Genomic_DNA"/>
</dbReference>
<evidence type="ECO:0000256" key="3">
    <source>
        <dbReference type="ARBA" id="ARBA00022448"/>
    </source>
</evidence>
<feature type="transmembrane region" description="Helical" evidence="8">
    <location>
        <begin position="251"/>
        <end position="269"/>
    </location>
</feature>
<dbReference type="Pfam" id="PF00375">
    <property type="entry name" value="SDF"/>
    <property type="match status" value="1"/>
</dbReference>
<evidence type="ECO:0000256" key="1">
    <source>
        <dbReference type="ARBA" id="ARBA00004141"/>
    </source>
</evidence>